<dbReference type="CDD" id="cd19075">
    <property type="entry name" value="AKR_AKR7A1-5"/>
    <property type="match status" value="1"/>
</dbReference>
<feature type="domain" description="NADP-dependent oxidoreductase" evidence="2">
    <location>
        <begin position="13"/>
        <end position="320"/>
    </location>
</feature>
<dbReference type="SUPFAM" id="SSF51430">
    <property type="entry name" value="NAD(P)-linked oxidoreductase"/>
    <property type="match status" value="1"/>
</dbReference>
<dbReference type="OrthoDB" id="2310150at2759"/>
<reference evidence="3 4" key="1">
    <citation type="journal article" date="2016" name="PLoS Pathog.">
        <title>Biosynthesis of antibiotic leucinostatins in bio-control fungus Purpureocillium lilacinum and their inhibition on phytophthora revealed by genome mining.</title>
        <authorList>
            <person name="Wang G."/>
            <person name="Liu Z."/>
            <person name="Lin R."/>
            <person name="Li E."/>
            <person name="Mao Z."/>
            <person name="Ling J."/>
            <person name="Yang Y."/>
            <person name="Yin W.B."/>
            <person name="Xie B."/>
        </authorList>
    </citation>
    <scope>NUCLEOTIDE SEQUENCE [LARGE SCALE GENOMIC DNA]</scope>
    <source>
        <strain evidence="3">170</strain>
    </source>
</reference>
<evidence type="ECO:0000256" key="1">
    <source>
        <dbReference type="ARBA" id="ARBA00023002"/>
    </source>
</evidence>
<gene>
    <name evidence="3" type="ORF">VFPPC_03883</name>
</gene>
<dbReference type="InterPro" id="IPR036812">
    <property type="entry name" value="NAD(P)_OxRdtase_dom_sf"/>
</dbReference>
<dbReference type="InterPro" id="IPR050523">
    <property type="entry name" value="AKR_Detox_Biosynth"/>
</dbReference>
<name>A0A179F2K6_METCM</name>
<evidence type="ECO:0000313" key="3">
    <source>
        <dbReference type="EMBL" id="OAQ59674.1"/>
    </source>
</evidence>
<dbReference type="InterPro" id="IPR020471">
    <property type="entry name" value="AKR"/>
</dbReference>
<dbReference type="RefSeq" id="XP_018137667.1">
    <property type="nucleotide sequence ID" value="XM_018283333.1"/>
</dbReference>
<dbReference type="PANTHER" id="PTHR43364:SF4">
    <property type="entry name" value="NAD(P)-LINKED OXIDOREDUCTASE SUPERFAMILY PROTEIN"/>
    <property type="match status" value="1"/>
</dbReference>
<accession>A0A179F2K6</accession>
<dbReference type="EMBL" id="LSBJ02000002">
    <property type="protein sequence ID" value="OAQ59674.1"/>
    <property type="molecule type" value="Genomic_DNA"/>
</dbReference>
<evidence type="ECO:0000313" key="4">
    <source>
        <dbReference type="Proteomes" id="UP000078397"/>
    </source>
</evidence>
<dbReference type="GO" id="GO:0016491">
    <property type="term" value="F:oxidoreductase activity"/>
    <property type="evidence" value="ECO:0007669"/>
    <property type="project" value="UniProtKB-KW"/>
</dbReference>
<dbReference type="KEGG" id="pchm:VFPPC_03883"/>
<dbReference type="Pfam" id="PF00248">
    <property type="entry name" value="Aldo_ket_red"/>
    <property type="match status" value="1"/>
</dbReference>
<organism evidence="3 4">
    <name type="scientific">Pochonia chlamydosporia 170</name>
    <dbReference type="NCBI Taxonomy" id="1380566"/>
    <lineage>
        <taxon>Eukaryota</taxon>
        <taxon>Fungi</taxon>
        <taxon>Dikarya</taxon>
        <taxon>Ascomycota</taxon>
        <taxon>Pezizomycotina</taxon>
        <taxon>Sordariomycetes</taxon>
        <taxon>Hypocreomycetidae</taxon>
        <taxon>Hypocreales</taxon>
        <taxon>Clavicipitaceae</taxon>
        <taxon>Pochonia</taxon>
    </lineage>
</organism>
<evidence type="ECO:0000259" key="2">
    <source>
        <dbReference type="Pfam" id="PF00248"/>
    </source>
</evidence>
<dbReference type="GeneID" id="28847327"/>
<dbReference type="PRINTS" id="PR00069">
    <property type="entry name" value="ALDKETRDTASE"/>
</dbReference>
<dbReference type="Proteomes" id="UP000078397">
    <property type="component" value="Unassembled WGS sequence"/>
</dbReference>
<dbReference type="InterPro" id="IPR023210">
    <property type="entry name" value="NADP_OxRdtase_dom"/>
</dbReference>
<keyword evidence="4" id="KW-1185">Reference proteome</keyword>
<keyword evidence="1" id="KW-0560">Oxidoreductase</keyword>
<proteinExistence type="predicted"/>
<protein>
    <submittedName>
        <fullName evidence="3">Aflatoxin B1 aldehyde reductase member 2</fullName>
    </submittedName>
</protein>
<comment type="caution">
    <text evidence="3">The sequence shown here is derived from an EMBL/GenBank/DDBJ whole genome shotgun (WGS) entry which is preliminary data.</text>
</comment>
<dbReference type="Gene3D" id="3.20.20.100">
    <property type="entry name" value="NADP-dependent oxidoreductase domain"/>
    <property type="match status" value="1"/>
</dbReference>
<sequence length="351" mass="39295">MNPAGNTQKASRRIILGLMTFGPKPEFGARMTDMETFNEALDLFQQRGYNEVDTARKYVGLEQEAFTRDAKWKERGLVLATKVNSPTINGDNSADKVVASVETSLKELGTDFVDILYLHRPDRGTPFQETLEAIDKLHKAGKFGRFGVSNFTAFELAEVVMMCKYNGWVRPTIYQGIYNIIVRNIETEVFKACRRYGLEIVVFNPVGGGLFSGKIKQGVIPEDGRFSDLTRSGKIYRKRYYRDATFQAIRIIESASEKHGISMIETALRWMVHHSKLNVVDGSDGIIIGVASVEQLKTNLDCLEKGPLPEDVVEAAEQAWQISKGDSANYWIGDVEYTYDTIDALFGSGAK</sequence>
<dbReference type="AlphaFoldDB" id="A0A179F2K6"/>
<dbReference type="PANTHER" id="PTHR43364">
    <property type="entry name" value="NADH-SPECIFIC METHYLGLYOXAL REDUCTASE-RELATED"/>
    <property type="match status" value="1"/>
</dbReference>
<dbReference type="STRING" id="1380566.A0A179F2K6"/>